<proteinExistence type="predicted"/>
<dbReference type="Pfam" id="PF13086">
    <property type="entry name" value="AAA_11"/>
    <property type="match status" value="2"/>
</dbReference>
<feature type="region of interest" description="Disordered" evidence="8">
    <location>
        <begin position="51"/>
        <end position="102"/>
    </location>
</feature>
<dbReference type="PROSITE" id="PS51981">
    <property type="entry name" value="ZF_RZ"/>
    <property type="match status" value="1"/>
</dbReference>
<evidence type="ECO:0000256" key="3">
    <source>
        <dbReference type="ARBA" id="ARBA00022723"/>
    </source>
</evidence>
<dbReference type="PANTHER" id="PTHR10887">
    <property type="entry name" value="DNA2/NAM7 HELICASE FAMILY"/>
    <property type="match status" value="1"/>
</dbReference>
<keyword evidence="6" id="KW-0862">Zinc</keyword>
<comment type="caution">
    <text evidence="10">The sequence shown here is derived from an EMBL/GenBank/DDBJ whole genome shotgun (WGS) entry which is preliminary data.</text>
</comment>
<dbReference type="InterPro" id="IPR027417">
    <property type="entry name" value="P-loop_NTPase"/>
</dbReference>
<feature type="compositionally biased region" description="Polar residues" evidence="8">
    <location>
        <begin position="251"/>
        <end position="267"/>
    </location>
</feature>
<dbReference type="SUPFAM" id="SSF52540">
    <property type="entry name" value="P-loop containing nucleoside triphosphate hydrolases"/>
    <property type="match status" value="1"/>
</dbReference>
<evidence type="ECO:0000313" key="11">
    <source>
        <dbReference type="Proteomes" id="UP000789390"/>
    </source>
</evidence>
<dbReference type="Pfam" id="PF20173">
    <property type="entry name" value="ZnF_RZ-type"/>
    <property type="match status" value="1"/>
</dbReference>
<dbReference type="Pfam" id="PF25396">
    <property type="entry name" value="ZNFX1"/>
    <property type="match status" value="1"/>
</dbReference>
<evidence type="ECO:0000256" key="2">
    <source>
        <dbReference type="ARBA" id="ARBA00022490"/>
    </source>
</evidence>
<dbReference type="Gene3D" id="3.40.50.300">
    <property type="entry name" value="P-loop containing nucleotide triphosphate hydrolases"/>
    <property type="match status" value="3"/>
</dbReference>
<feature type="compositionally biased region" description="Basic and acidic residues" evidence="8">
    <location>
        <begin position="296"/>
        <end position="308"/>
    </location>
</feature>
<dbReference type="GO" id="GO:0005737">
    <property type="term" value="C:cytoplasm"/>
    <property type="evidence" value="ECO:0007669"/>
    <property type="project" value="UniProtKB-SubCell"/>
</dbReference>
<evidence type="ECO:0000259" key="9">
    <source>
        <dbReference type="PROSITE" id="PS51981"/>
    </source>
</evidence>
<dbReference type="CDD" id="cd17936">
    <property type="entry name" value="EEXXEc_NFX1"/>
    <property type="match status" value="1"/>
</dbReference>
<dbReference type="EMBL" id="CAKKLH010000068">
    <property type="protein sequence ID" value="CAH0101830.1"/>
    <property type="molecule type" value="Genomic_DNA"/>
</dbReference>
<protein>
    <recommendedName>
        <fullName evidence="9">RZ-type domain-containing protein</fullName>
    </recommendedName>
</protein>
<dbReference type="GO" id="GO:0031380">
    <property type="term" value="C:nuclear RNA-directed RNA polymerase complex"/>
    <property type="evidence" value="ECO:0007669"/>
    <property type="project" value="TreeGrafter"/>
</dbReference>
<organism evidence="10 11">
    <name type="scientific">Daphnia galeata</name>
    <dbReference type="NCBI Taxonomy" id="27404"/>
    <lineage>
        <taxon>Eukaryota</taxon>
        <taxon>Metazoa</taxon>
        <taxon>Ecdysozoa</taxon>
        <taxon>Arthropoda</taxon>
        <taxon>Crustacea</taxon>
        <taxon>Branchiopoda</taxon>
        <taxon>Diplostraca</taxon>
        <taxon>Cladocera</taxon>
        <taxon>Anomopoda</taxon>
        <taxon>Daphniidae</taxon>
        <taxon>Daphnia</taxon>
    </lineage>
</organism>
<comment type="subcellular location">
    <subcellularLocation>
        <location evidence="1">Cytoplasm</location>
    </subcellularLocation>
</comment>
<dbReference type="SMART" id="SM00438">
    <property type="entry name" value="ZnF_NFX"/>
    <property type="match status" value="8"/>
</dbReference>
<dbReference type="PANTHER" id="PTHR10887:SF341">
    <property type="entry name" value="NFX1-TYPE ZINC FINGER-CONTAINING PROTEIN 1"/>
    <property type="match status" value="1"/>
</dbReference>
<keyword evidence="7" id="KW-0391">Immunity</keyword>
<evidence type="ECO:0000313" key="10">
    <source>
        <dbReference type="EMBL" id="CAH0101830.1"/>
    </source>
</evidence>
<dbReference type="OrthoDB" id="2423195at2759"/>
<feature type="region of interest" description="Disordered" evidence="8">
    <location>
        <begin position="143"/>
        <end position="164"/>
    </location>
</feature>
<feature type="domain" description="RZ-type" evidence="9">
    <location>
        <begin position="2441"/>
        <end position="2510"/>
    </location>
</feature>
<name>A0A8J2RSB2_9CRUS</name>
<dbReference type="FunFam" id="3.40.50.300:FF:000742">
    <property type="entry name" value="NFX1-type zinc finger-containing protein 1"/>
    <property type="match status" value="1"/>
</dbReference>
<dbReference type="GO" id="GO:0004386">
    <property type="term" value="F:helicase activity"/>
    <property type="evidence" value="ECO:0007669"/>
    <property type="project" value="InterPro"/>
</dbReference>
<keyword evidence="11" id="KW-1185">Reference proteome</keyword>
<feature type="compositionally biased region" description="Polar residues" evidence="8">
    <location>
        <begin position="70"/>
        <end position="83"/>
    </location>
</feature>
<feature type="region of interest" description="Disordered" evidence="8">
    <location>
        <begin position="280"/>
        <end position="321"/>
    </location>
</feature>
<dbReference type="InterPro" id="IPR041677">
    <property type="entry name" value="DNA2/NAM7_AAA_11"/>
</dbReference>
<evidence type="ECO:0000256" key="8">
    <source>
        <dbReference type="SAM" id="MobiDB-lite"/>
    </source>
</evidence>
<dbReference type="CDD" id="cd06008">
    <property type="entry name" value="NF-X1-zinc-finger"/>
    <property type="match status" value="2"/>
</dbReference>
<evidence type="ECO:0000256" key="6">
    <source>
        <dbReference type="ARBA" id="ARBA00022833"/>
    </source>
</evidence>
<evidence type="ECO:0000256" key="1">
    <source>
        <dbReference type="ARBA" id="ARBA00004496"/>
    </source>
</evidence>
<feature type="compositionally biased region" description="Polar residues" evidence="8">
    <location>
        <begin position="143"/>
        <end position="156"/>
    </location>
</feature>
<feature type="compositionally biased region" description="Polar residues" evidence="8">
    <location>
        <begin position="222"/>
        <end position="233"/>
    </location>
</feature>
<evidence type="ECO:0000256" key="5">
    <source>
        <dbReference type="ARBA" id="ARBA00022771"/>
    </source>
</evidence>
<dbReference type="Pfam" id="PF13087">
    <property type="entry name" value="AAA_12"/>
    <property type="match status" value="1"/>
</dbReference>
<accession>A0A8J2RSB2</accession>
<dbReference type="InterPro" id="IPR041679">
    <property type="entry name" value="DNA2/NAM7-like_C"/>
</dbReference>
<dbReference type="InterPro" id="IPR057373">
    <property type="entry name" value="ZNFX1"/>
</dbReference>
<dbReference type="GO" id="GO:0002376">
    <property type="term" value="P:immune system process"/>
    <property type="evidence" value="ECO:0007669"/>
    <property type="project" value="UniProtKB-KW"/>
</dbReference>
<dbReference type="Proteomes" id="UP000789390">
    <property type="component" value="Unassembled WGS sequence"/>
</dbReference>
<dbReference type="InterPro" id="IPR045055">
    <property type="entry name" value="DNA2/NAM7-like"/>
</dbReference>
<sequence>MDFDMSSLNDDEENKFFRQAMNQAEPNSESHVPVQRNGDALRQYRAQLPLKCTASTSTSQQRKRSQITQESGHASNKMTTGESTIPIDPNNKATSGCRPKRRKRIHRNLNSATVRAQLPLKQTASSATGVINSKKKKWNITQESGHTSNKVTTGGSTIPIDLNNRATGSCRRKRRNHIHRNLNSTVRAQLPLKRTASSSTGVINSKQKKWNITQESGHDSNKVTTGGSTTPIDLNNRGAGCCRPKRRKMDQNLNSRAFDTSSWTRPSGQEIEPVLMLHAGGAKDKQPNFTKQKQCPQKEKERGNDKEGNSQISHRGHNRQPFKHYPLNFYRVMKMMEENTEPHVVVQKFSEETTGLEEFLKSKVSTDWEVTELILAVLGTFCLNKGVMLFHNAFIKFVQILANNSVFANLESVVLHIPKARSTNLGSKEERLTRLIKSISYLTTEMLTVMPALTCNYLGERFFEDVCALKSLPSIRDLNVNNVFDAFEKEGADRLKNAWEQHSKAKKSQCNGNQKQANRIQRQEFLSLLKPPDDFRTLSVMPEWEDVCTGAEPFLRPNIIKGSYPDVDTYLDIQFRLLREDFLNPLREGLVAYRTKMEKQPKQQIRVDNIRLYYDVTIKDDENPASGNYTLEFSTKGFQWVNWEGSKRLLFGSLLLLSADNFNSFMLFTVVERKPEQLSHGRIQAKFEGESLPTDAKKKNLVMAESSVFFEAYRSVLIALQRISPAHFPMEEYILCRNVSPTEPEYLKRAQNPIYNLTSVRQAVSKSFSDGNESEEDMDNETFEKECQLDSALPKLLSHVSLFGQSFPDAETLGLDPSQAEALYAALTKKLAVIQGPPGTGKTYLGLKIVQALLHNRQYWEGVEKRQPTPILVICYTNHALDQFLEGIMKFTQKIVRIGGQSKCAALEPFSLREWRNQATTLRKRPGEYRHWLYDARNKLSETKGVLEKRRREQRIIESYGIMHEDTLFRMGVLSQSVYNRFLAMRVKSSNLSVLPHWLGLESIQTLRDIVWELKKHLPKPQKLPLKVNAEAVLDDDELLEEGEWDKEDVEEIQGQRMLDDDDHFYNFGDANRNKDSKPEYARKMDGLLFAISTTMYDHEINSRMEALKQLDGGDLEKAQSRISELHQQKNFLTEILEILPDADIEDYKQFIEKDLGRLPYVERWIIYSHWRAETSEKLTAEVNSLNVQVLQQTNEMKDVETIETAEIIREAHVVGITTTGAAKNRALLEHLKSKIVVVEEAAEVLEAHIVTSMSSSCEHLILIGDHQQLRPPTTVYTLAKDYHLDVSLFERLIMNGVEPSVLVVQHRMRPDVARLIVPSIYPHLINHQSVTKYWNVPGMAENVFFLSHLKREEGDQSDQESRSHLNKYEADMALALARHLLMQGLEPSQITILTTYSGQLLHFKKLRRNHAILQGVRISIVDNFQGEENDIIILSLVRSNDEAKVGFLKTENRVCVALSRAKKGFYLIGNMDNLAASSKLWREVNTVLKSNRQIGSHFYLRCEVHHTTIKANQVSHFPPEGGCCVKCLTPMPCGHTCPKICHVEDREHTRQKCHEACLRSCSIGHRCPKRCYQDCHPCLTKIPKILLPCNHTQITECYKDPEKEYCLTKVIKAFPTCQHTIELDCGKPISEVKCPELCGMHLDCDHICNRICHKRSSHAKKPCTQPCRRLTCPEKHPCPKQCFEECGKCVVDVIKKLPCGHDGEIKCWQLPKDAYCKIKVERILSDCQHTAFFDCSESTEGYKCTRQCGKLLCNDGHVCRKPCFEPCGPCNTQVKRTLSCSHETRTACYKDPLTIKCKFPKEVTLPDCGHKVEIACSDNPETARCPRPCESRPNCGHQCTESCHVKNDPHHETYLCKKVCNQKKMKCKFDHKCGKKCHEDCDLCTIKMERKLPCGHTQLAECCLNDEEIKCREMVNKTIDECMHSIRVECSTIANRQLCKQPCETFMSCGHQCKKKCMEMCSPSDCQELVQTTILSPCGHPVMKTCSDYHSSPAVTETQLEKFLQDCPEKCRVNLPCEHSCKGSCGQCFNGRLHKACAEKCGRPLVCGHNCGVNCAVSCPPCKKPCEYRCRHSRCRKNCCEPCVDCIEPCEWKCDHYSCSLKCFEFCNRPRCDEPCRKRLPCGHSCIGLCGEVCPPLCRVCHKDQLTEFILYGNEEEDDARFIYLEDCQHTIVVEGMDHWMEMKDKETDSKIQMKCCPLCRTIIRSCYRYGNVIKRNFGDIVEVKRLLLRSRVCSKDFAEKHLKQLVASNALNSELTGKLNNHGITDDISSGLEGIRNYLIPTIVRNRPQYKNLDDDTRYLIQVQVDVTEKVLSVVKKAPEIASSAVNQDPVGYMSRPLLEDFLNRTQQLLSSLFHRERFSSQEHECFIAEVNRLNLIRAFFLLKSSSSIYNRNSLISEENRQIEELLMKNTKLLKDQESASIKDILRRMGKKLNTGLGISDVERQQIVKAVGLKQGHWFKCPNGHIYAIGECGGAMQQARCNECGAQIGGGSHRLRSDNRVAGEMDGARFGAWSEHANNMANFQIDD</sequence>
<evidence type="ECO:0000256" key="7">
    <source>
        <dbReference type="ARBA" id="ARBA00022859"/>
    </source>
</evidence>
<dbReference type="CDD" id="cd18808">
    <property type="entry name" value="SF1_C_Upf1"/>
    <property type="match status" value="1"/>
</dbReference>
<dbReference type="GO" id="GO:0031048">
    <property type="term" value="P:regulatory ncRNA-mediated heterochromatin formation"/>
    <property type="evidence" value="ECO:0007669"/>
    <property type="project" value="TreeGrafter"/>
</dbReference>
<reference evidence="10" key="1">
    <citation type="submission" date="2021-11" db="EMBL/GenBank/DDBJ databases">
        <authorList>
            <person name="Schell T."/>
        </authorList>
    </citation>
    <scope>NUCLEOTIDE SEQUENCE</scope>
    <source>
        <strain evidence="10">M5</strain>
    </source>
</reference>
<feature type="region of interest" description="Disordered" evidence="8">
    <location>
        <begin position="213"/>
        <end position="267"/>
    </location>
</feature>
<dbReference type="GO" id="GO:0008270">
    <property type="term" value="F:zinc ion binding"/>
    <property type="evidence" value="ECO:0007669"/>
    <property type="project" value="UniProtKB-KW"/>
</dbReference>
<keyword evidence="3" id="KW-0479">Metal-binding</keyword>
<keyword evidence="5" id="KW-0863">Zinc-finger</keyword>
<dbReference type="InterPro" id="IPR047187">
    <property type="entry name" value="SF1_C_Upf1"/>
</dbReference>
<dbReference type="InterPro" id="IPR000967">
    <property type="entry name" value="Znf_NFX1"/>
</dbReference>
<keyword evidence="2" id="KW-0963">Cytoplasm</keyword>
<gene>
    <name evidence="10" type="ORF">DGAL_LOCUS4191</name>
</gene>
<dbReference type="InterPro" id="IPR046439">
    <property type="entry name" value="ZF_RZ_dom"/>
</dbReference>
<keyword evidence="4" id="KW-0677">Repeat</keyword>
<evidence type="ECO:0000256" key="4">
    <source>
        <dbReference type="ARBA" id="ARBA00022737"/>
    </source>
</evidence>